<dbReference type="AlphaFoldDB" id="A0A8I1EII8"/>
<name>A0A8I1EII8_PSEPU</name>
<protein>
    <submittedName>
        <fullName evidence="1">Uncharacterized protein</fullName>
    </submittedName>
</protein>
<dbReference type="Proteomes" id="UP000637061">
    <property type="component" value="Unassembled WGS sequence"/>
</dbReference>
<proteinExistence type="predicted"/>
<evidence type="ECO:0000313" key="1">
    <source>
        <dbReference type="EMBL" id="MBI6885813.1"/>
    </source>
</evidence>
<sequence>MTTFQDILTDFELGAVAPLPEFVLEKLVQPDLHDEVLGHCRWCKCCGELWPLDDDFYYQVLHKPSGWETTCRACIHESVKPRLKKASRSMRTPVNTPGQLTVYFPEAPAQTCSVCRRVYPKLGLFWQQESTGELTTVCASCTPAVSIDKAGSIRAA</sequence>
<reference evidence="1" key="1">
    <citation type="submission" date="2020-12" db="EMBL/GenBank/DDBJ databases">
        <title>Enhanced detection system for hospital associated transmission using whole genome sequencing surveillance.</title>
        <authorList>
            <person name="Harrison L.H."/>
            <person name="Van Tyne D."/>
            <person name="Marsh J.W."/>
            <person name="Griffith M.P."/>
            <person name="Snyder D.J."/>
            <person name="Cooper V.S."/>
            <person name="Mustapha M."/>
        </authorList>
    </citation>
    <scope>NUCLEOTIDE SEQUENCE</scope>
    <source>
        <strain evidence="1">PSB00042</strain>
    </source>
</reference>
<gene>
    <name evidence="1" type="ORF">JEU22_18050</name>
</gene>
<accession>A0A8I1EII8</accession>
<evidence type="ECO:0000313" key="2">
    <source>
        <dbReference type="Proteomes" id="UP000637061"/>
    </source>
</evidence>
<dbReference type="EMBL" id="JAEHTE010000023">
    <property type="protein sequence ID" value="MBI6885813.1"/>
    <property type="molecule type" value="Genomic_DNA"/>
</dbReference>
<organism evidence="1 2">
    <name type="scientific">Pseudomonas putida</name>
    <name type="common">Arthrobacter siderocapsulatus</name>
    <dbReference type="NCBI Taxonomy" id="303"/>
    <lineage>
        <taxon>Bacteria</taxon>
        <taxon>Pseudomonadati</taxon>
        <taxon>Pseudomonadota</taxon>
        <taxon>Gammaproteobacteria</taxon>
        <taxon>Pseudomonadales</taxon>
        <taxon>Pseudomonadaceae</taxon>
        <taxon>Pseudomonas</taxon>
    </lineage>
</organism>
<comment type="caution">
    <text evidence="1">The sequence shown here is derived from an EMBL/GenBank/DDBJ whole genome shotgun (WGS) entry which is preliminary data.</text>
</comment>
<dbReference type="RefSeq" id="WP_198747740.1">
    <property type="nucleotide sequence ID" value="NZ_JAEHTE010000023.1"/>
</dbReference>